<gene>
    <name evidence="2" type="ORF">HNQ39_001153</name>
</gene>
<dbReference type="SUPFAM" id="SSF52266">
    <property type="entry name" value="SGNH hydrolase"/>
    <property type="match status" value="1"/>
</dbReference>
<dbReference type="Gene3D" id="3.40.50.1110">
    <property type="entry name" value="SGNH hydrolase"/>
    <property type="match status" value="1"/>
</dbReference>
<evidence type="ECO:0000259" key="1">
    <source>
        <dbReference type="Pfam" id="PF13472"/>
    </source>
</evidence>
<dbReference type="PANTHER" id="PTHR30383">
    <property type="entry name" value="THIOESTERASE 1/PROTEASE 1/LYSOPHOSPHOLIPASE L1"/>
    <property type="match status" value="1"/>
</dbReference>
<feature type="domain" description="SGNH hydrolase-type esterase" evidence="1">
    <location>
        <begin position="227"/>
        <end position="388"/>
    </location>
</feature>
<reference evidence="2 3" key="1">
    <citation type="submission" date="2020-08" db="EMBL/GenBank/DDBJ databases">
        <title>Genomic Encyclopedia of Type Strains, Phase IV (KMG-IV): sequencing the most valuable type-strain genomes for metagenomic binning, comparative biology and taxonomic classification.</title>
        <authorList>
            <person name="Goeker M."/>
        </authorList>
    </citation>
    <scope>NUCLEOTIDE SEQUENCE [LARGE SCALE GENOMIC DNA]</scope>
    <source>
        <strain evidence="2 3">DSM 23562</strain>
    </source>
</reference>
<organism evidence="2 3">
    <name type="scientific">Armatimonas rosea</name>
    <dbReference type="NCBI Taxonomy" id="685828"/>
    <lineage>
        <taxon>Bacteria</taxon>
        <taxon>Bacillati</taxon>
        <taxon>Armatimonadota</taxon>
        <taxon>Armatimonadia</taxon>
        <taxon>Armatimonadales</taxon>
        <taxon>Armatimonadaceae</taxon>
        <taxon>Armatimonas</taxon>
    </lineage>
</organism>
<name>A0A7W9SMJ3_ARMRO</name>
<dbReference type="EMBL" id="JACHGW010000001">
    <property type="protein sequence ID" value="MBB6049391.1"/>
    <property type="molecule type" value="Genomic_DNA"/>
</dbReference>
<dbReference type="InterPro" id="IPR036514">
    <property type="entry name" value="SGNH_hydro_sf"/>
</dbReference>
<evidence type="ECO:0000313" key="3">
    <source>
        <dbReference type="Proteomes" id="UP000520814"/>
    </source>
</evidence>
<dbReference type="Pfam" id="PF13472">
    <property type="entry name" value="Lipase_GDSL_2"/>
    <property type="match status" value="1"/>
</dbReference>
<keyword evidence="3" id="KW-1185">Reference proteome</keyword>
<dbReference type="RefSeq" id="WP_184192999.1">
    <property type="nucleotide sequence ID" value="NZ_JACHGW010000001.1"/>
</dbReference>
<sequence length="402" mass="44049">MRPWFYLALGSLLSGCTPRNPAPLPLLQLHNGGMEQGTDAPTDWGGDWVGYKRHALSRDTQVKHSGSASLRFQLTPRDHERTLEQLVVGGAGRSVVLSGWLKTEGALRVQVGVLPYGSRGTALAAPAFFMVEKPTGWTHFSQPLTLPENALSFSVALRAAGAGAVWLDDVQLSGERVETVPSDPLTVLPPQHQEPERPYPGTHLPTWYEVHQALKAQARSATPNIVFLGDSITKRWRLDGSDEWERFFAPLGALNLGLEGDRTSQVLWRIQDGTLAGLHPKLVVLAVGANNLIRDTYPPERVAAGVLACVRAVERACPGTKVLVVGIFPTEKSATHPIRARIQQTNALLAAQLPHFLELGKDFLEPDGTLSDRLFPDQIHPNAAGYRLYRERLLPKIQSLVK</sequence>
<evidence type="ECO:0000313" key="2">
    <source>
        <dbReference type="EMBL" id="MBB6049391.1"/>
    </source>
</evidence>
<dbReference type="Proteomes" id="UP000520814">
    <property type="component" value="Unassembled WGS sequence"/>
</dbReference>
<dbReference type="Gene3D" id="2.60.120.260">
    <property type="entry name" value="Galactose-binding domain-like"/>
    <property type="match status" value="1"/>
</dbReference>
<dbReference type="PROSITE" id="PS51257">
    <property type="entry name" value="PROKAR_LIPOPROTEIN"/>
    <property type="match status" value="1"/>
</dbReference>
<dbReference type="InterPro" id="IPR013830">
    <property type="entry name" value="SGNH_hydro"/>
</dbReference>
<protein>
    <submittedName>
        <fullName evidence="2">Lysophospholipase L1-like esterase</fullName>
    </submittedName>
</protein>
<dbReference type="InterPro" id="IPR051532">
    <property type="entry name" value="Ester_Hydrolysis_Enzymes"/>
</dbReference>
<dbReference type="GO" id="GO:0004622">
    <property type="term" value="F:phosphatidylcholine lysophospholipase activity"/>
    <property type="evidence" value="ECO:0007669"/>
    <property type="project" value="TreeGrafter"/>
</dbReference>
<accession>A0A7W9SMJ3</accession>
<dbReference type="AlphaFoldDB" id="A0A7W9SMJ3"/>
<dbReference type="PANTHER" id="PTHR30383:SF5">
    <property type="entry name" value="SGNH HYDROLASE-TYPE ESTERASE DOMAIN-CONTAINING PROTEIN"/>
    <property type="match status" value="1"/>
</dbReference>
<proteinExistence type="predicted"/>
<comment type="caution">
    <text evidence="2">The sequence shown here is derived from an EMBL/GenBank/DDBJ whole genome shotgun (WGS) entry which is preliminary data.</text>
</comment>